<comment type="caution">
    <text evidence="2">The sequence shown here is derived from an EMBL/GenBank/DDBJ whole genome shotgun (WGS) entry which is preliminary data.</text>
</comment>
<name>A0ABD5S477_9EURY</name>
<dbReference type="Proteomes" id="UP001596328">
    <property type="component" value="Unassembled WGS sequence"/>
</dbReference>
<evidence type="ECO:0000256" key="1">
    <source>
        <dbReference type="SAM" id="MobiDB-lite"/>
    </source>
</evidence>
<reference evidence="2 3" key="1">
    <citation type="journal article" date="2019" name="Int. J. Syst. Evol. Microbiol.">
        <title>The Global Catalogue of Microorganisms (GCM) 10K type strain sequencing project: providing services to taxonomists for standard genome sequencing and annotation.</title>
        <authorList>
            <consortium name="The Broad Institute Genomics Platform"/>
            <consortium name="The Broad Institute Genome Sequencing Center for Infectious Disease"/>
            <person name="Wu L."/>
            <person name="Ma J."/>
        </authorList>
    </citation>
    <scope>NUCLEOTIDE SEQUENCE [LARGE SCALE GENOMIC DNA]</scope>
    <source>
        <strain evidence="2 3">NBRC 111368</strain>
    </source>
</reference>
<protein>
    <recommendedName>
        <fullName evidence="4">HIT zinc finger</fullName>
    </recommendedName>
</protein>
<evidence type="ECO:0000313" key="3">
    <source>
        <dbReference type="Proteomes" id="UP001596328"/>
    </source>
</evidence>
<evidence type="ECO:0008006" key="4">
    <source>
        <dbReference type="Google" id="ProtNLM"/>
    </source>
</evidence>
<feature type="region of interest" description="Disordered" evidence="1">
    <location>
        <begin position="36"/>
        <end position="58"/>
    </location>
</feature>
<dbReference type="AlphaFoldDB" id="A0ABD5S477"/>
<sequence>MSFSGVCQICESAEADYACQECGAFVCDAHFDRRSRSCVDCSPSPREGGNVEPDVGMQ</sequence>
<keyword evidence="3" id="KW-1185">Reference proteome</keyword>
<proteinExistence type="predicted"/>
<organism evidence="2 3">
    <name type="scientific">Halobium palmae</name>
    <dbReference type="NCBI Taxonomy" id="1776492"/>
    <lineage>
        <taxon>Archaea</taxon>
        <taxon>Methanobacteriati</taxon>
        <taxon>Methanobacteriota</taxon>
        <taxon>Stenosarchaea group</taxon>
        <taxon>Halobacteria</taxon>
        <taxon>Halobacteriales</taxon>
        <taxon>Haloferacaceae</taxon>
        <taxon>Halobium</taxon>
    </lineage>
</organism>
<evidence type="ECO:0000313" key="2">
    <source>
        <dbReference type="EMBL" id="MFC6726375.1"/>
    </source>
</evidence>
<dbReference type="EMBL" id="JBHSWU010001070">
    <property type="protein sequence ID" value="MFC6726375.1"/>
    <property type="molecule type" value="Genomic_DNA"/>
</dbReference>
<accession>A0ABD5S477</accession>
<gene>
    <name evidence="2" type="ORF">ACFQE1_18805</name>
</gene>